<dbReference type="AlphaFoldDB" id="A0A8X6TJR3"/>
<gene>
    <name evidence="1" type="ORF">NPIL_400661</name>
</gene>
<organism evidence="1 2">
    <name type="scientific">Nephila pilipes</name>
    <name type="common">Giant wood spider</name>
    <name type="synonym">Nephila maculata</name>
    <dbReference type="NCBI Taxonomy" id="299642"/>
    <lineage>
        <taxon>Eukaryota</taxon>
        <taxon>Metazoa</taxon>
        <taxon>Ecdysozoa</taxon>
        <taxon>Arthropoda</taxon>
        <taxon>Chelicerata</taxon>
        <taxon>Arachnida</taxon>
        <taxon>Araneae</taxon>
        <taxon>Araneomorphae</taxon>
        <taxon>Entelegynae</taxon>
        <taxon>Araneoidea</taxon>
        <taxon>Nephilidae</taxon>
        <taxon>Nephila</taxon>
    </lineage>
</organism>
<accession>A0A8X6TJR3</accession>
<evidence type="ECO:0000313" key="2">
    <source>
        <dbReference type="Proteomes" id="UP000887013"/>
    </source>
</evidence>
<evidence type="ECO:0000313" key="1">
    <source>
        <dbReference type="EMBL" id="GFT22459.1"/>
    </source>
</evidence>
<reference evidence="1" key="1">
    <citation type="submission" date="2020-08" db="EMBL/GenBank/DDBJ databases">
        <title>Multicomponent nature underlies the extraordinary mechanical properties of spider dragline silk.</title>
        <authorList>
            <person name="Kono N."/>
            <person name="Nakamura H."/>
            <person name="Mori M."/>
            <person name="Yoshida Y."/>
            <person name="Ohtoshi R."/>
            <person name="Malay A.D."/>
            <person name="Moran D.A.P."/>
            <person name="Tomita M."/>
            <person name="Numata K."/>
            <person name="Arakawa K."/>
        </authorList>
    </citation>
    <scope>NUCLEOTIDE SEQUENCE</scope>
</reference>
<dbReference type="EMBL" id="BMAW01059720">
    <property type="protein sequence ID" value="GFT22459.1"/>
    <property type="molecule type" value="Genomic_DNA"/>
</dbReference>
<proteinExistence type="predicted"/>
<name>A0A8X6TJR3_NEPPI</name>
<comment type="caution">
    <text evidence="1">The sequence shown here is derived from an EMBL/GenBank/DDBJ whole genome shotgun (WGS) entry which is preliminary data.</text>
</comment>
<sequence>MIKFVTVISRLRTEQNRFTEHNLLPTEHNRFTEHNLLPTEHNRFTEHNLLPTEHNCLTEHNLLPTEHMSFLSCMTHLPIIMLVQNELSKFKTP</sequence>
<keyword evidence="2" id="KW-1185">Reference proteome</keyword>
<dbReference type="Proteomes" id="UP000887013">
    <property type="component" value="Unassembled WGS sequence"/>
</dbReference>
<protein>
    <submittedName>
        <fullName evidence="1">Uncharacterized protein</fullName>
    </submittedName>
</protein>